<dbReference type="EMBL" id="QHKM01000013">
    <property type="protein sequence ID" value="RAK62580.1"/>
    <property type="molecule type" value="Genomic_DNA"/>
</dbReference>
<gene>
    <name evidence="1" type="ORF">DLM85_23105</name>
</gene>
<dbReference type="AlphaFoldDB" id="A0A328B5C9"/>
<sequence>MLFMREDRSSRGGPAGLDAPLFVLLCRCSRLRQPQGLRPARERQNTQARVGGVNGAESLTSGAVIPRRYGCLHTYFGVLFELAARRMRRIYLSDHMALSRISRRRWPLPLPFFTLITLLLVGCRQPVTTQAPVSASASRPVVLPDSAGHVPRLDAQLRQHYRALGDAAQGLRFAVFEQAMTGYLNLRQQGLVPRQRLAIVDFDLPSTEKRLWVLDVSANQVLYRTLVAHGNQSGQLQASHFSNTVNSHMSSLGFYVAGETYVGKHGRSLRLSGLDEGFNSNAAARAIVVHGADYVSENFIKQTGRLGRSQGCPALPLDLYEPIIDSLKGGAGLFMHKSEAGYSSPYLDEQKASAAYFPAA</sequence>
<dbReference type="PANTHER" id="PTHR38477:SF1">
    <property type="entry name" value="MUREIN L,D-TRANSPEPTIDASE CATALYTIC DOMAIN FAMILY PROTEIN"/>
    <property type="match status" value="1"/>
</dbReference>
<accession>A0A328B5C9</accession>
<reference evidence="2" key="1">
    <citation type="submission" date="2018-05" db="EMBL/GenBank/DDBJ databases">
        <authorList>
            <person name="Nie L."/>
        </authorList>
    </citation>
    <scope>NUCLEOTIDE SEQUENCE [LARGE SCALE GENOMIC DNA]</scope>
    <source>
        <strain evidence="2">NL</strain>
    </source>
</reference>
<proteinExistence type="predicted"/>
<evidence type="ECO:0008006" key="3">
    <source>
        <dbReference type="Google" id="ProtNLM"/>
    </source>
</evidence>
<dbReference type="PANTHER" id="PTHR38477">
    <property type="entry name" value="HYPOTHETICAL EXPORTED PROTEIN"/>
    <property type="match status" value="1"/>
</dbReference>
<protein>
    <recommendedName>
        <fullName evidence="3">Murein L,D-transpeptidase catalytic domain family protein</fullName>
    </recommendedName>
</protein>
<evidence type="ECO:0000313" key="2">
    <source>
        <dbReference type="Proteomes" id="UP000248553"/>
    </source>
</evidence>
<dbReference type="Proteomes" id="UP000248553">
    <property type="component" value="Unassembled WGS sequence"/>
</dbReference>
<dbReference type="InterPro" id="IPR032676">
    <property type="entry name" value="YkuD_2"/>
</dbReference>
<dbReference type="Pfam" id="PF13645">
    <property type="entry name" value="YkuD_2"/>
    <property type="match status" value="1"/>
</dbReference>
<name>A0A328B5C9_9BACT</name>
<keyword evidence="2" id="KW-1185">Reference proteome</keyword>
<evidence type="ECO:0000313" key="1">
    <source>
        <dbReference type="EMBL" id="RAK62580.1"/>
    </source>
</evidence>
<dbReference type="OrthoDB" id="9815195at2"/>
<comment type="caution">
    <text evidence="1">The sequence shown here is derived from an EMBL/GenBank/DDBJ whole genome shotgun (WGS) entry which is preliminary data.</text>
</comment>
<organism evidence="1 2">
    <name type="scientific">Hymenobacter edaphi</name>
    <dbReference type="NCBI Taxonomy" id="2211146"/>
    <lineage>
        <taxon>Bacteria</taxon>
        <taxon>Pseudomonadati</taxon>
        <taxon>Bacteroidota</taxon>
        <taxon>Cytophagia</taxon>
        <taxon>Cytophagales</taxon>
        <taxon>Hymenobacteraceae</taxon>
        <taxon>Hymenobacter</taxon>
    </lineage>
</organism>